<feature type="domain" description="DnaB/C C-terminal" evidence="3">
    <location>
        <begin position="130"/>
        <end position="203"/>
    </location>
</feature>
<reference evidence="5 6" key="3">
    <citation type="submission" date="2023-06" db="EMBL/GenBank/DDBJ databases">
        <authorList>
            <person name="Zeman M."/>
            <person name="Kubasova T."/>
            <person name="Jahodarova E."/>
            <person name="Nykrynova M."/>
            <person name="Rychlik I."/>
        </authorList>
    </citation>
    <scope>NUCLEOTIDE SEQUENCE [LARGE SCALE GENOMIC DNA]</scope>
    <source>
        <strain evidence="5 6">105_WCHN</strain>
    </source>
</reference>
<comment type="similarity">
    <text evidence="1">Belongs to the DnaB/DnaD family.</text>
</comment>
<feature type="compositionally biased region" description="Basic and acidic residues" evidence="2">
    <location>
        <begin position="199"/>
        <end position="214"/>
    </location>
</feature>
<evidence type="ECO:0000259" key="4">
    <source>
        <dbReference type="Pfam" id="PF21984"/>
    </source>
</evidence>
<dbReference type="InterPro" id="IPR006343">
    <property type="entry name" value="DnaB/C_C"/>
</dbReference>
<dbReference type="Pfam" id="PF21984">
    <property type="entry name" value="DnaD_N"/>
    <property type="match status" value="1"/>
</dbReference>
<name>A0ABT7VLI4_9LACO</name>
<evidence type="ECO:0000313" key="6">
    <source>
        <dbReference type="Proteomes" id="UP001529423"/>
    </source>
</evidence>
<reference evidence="6" key="2">
    <citation type="submission" date="2023-06" db="EMBL/GenBank/DDBJ databases">
        <title>Identification and characterization of horizontal gene transfer across gut microbiota members of farm animals based on homology search.</title>
        <authorList>
            <person name="Zeman M."/>
            <person name="Kubasova T."/>
            <person name="Jahodarova E."/>
            <person name="Nykrynova M."/>
            <person name="Rychlik I."/>
        </authorList>
    </citation>
    <scope>NUCLEOTIDE SEQUENCE [LARGE SCALE GENOMIC DNA]</scope>
    <source>
        <strain evidence="6">105_WCHN</strain>
    </source>
</reference>
<evidence type="ECO:0000256" key="1">
    <source>
        <dbReference type="ARBA" id="ARBA00093462"/>
    </source>
</evidence>
<dbReference type="InterPro" id="IPR053162">
    <property type="entry name" value="DnaD"/>
</dbReference>
<dbReference type="Pfam" id="PF07261">
    <property type="entry name" value="DnaB_2"/>
    <property type="match status" value="1"/>
</dbReference>
<dbReference type="Gene3D" id="1.10.10.630">
    <property type="entry name" value="DnaD domain-like"/>
    <property type="match status" value="1"/>
</dbReference>
<dbReference type="EMBL" id="JAUDEO010000012">
    <property type="protein sequence ID" value="MDM8333597.1"/>
    <property type="molecule type" value="Genomic_DNA"/>
</dbReference>
<protein>
    <submittedName>
        <fullName evidence="5">DnaD domain protein</fullName>
    </submittedName>
</protein>
<dbReference type="Proteomes" id="UP001529423">
    <property type="component" value="Unassembled WGS sequence"/>
</dbReference>
<sequence>MADNVLQRYLAAGETLISNVLLHHYKELGLTTSQLVLYLQFKSYQDQGMVNPDIRQIAKNLGTSEVQVFDQLHQLITGGLAEQKMQRQADGKEEAVYDFSPLLDRVVLLVDQQTSVAVAASGANERMQTFNQLEAEFGRPLSSMEMQIVNDWLDKDNYSTKMIKLALRQAVLNSALNLNYMERILQSWDRQGLRTKHDIEEHERQFEERRDSGQSKRQSGQPKPRGPQIPIYKLGE</sequence>
<dbReference type="SUPFAM" id="SSF158499">
    <property type="entry name" value="DnaD domain-like"/>
    <property type="match status" value="1"/>
</dbReference>
<dbReference type="PANTHER" id="PTHR37293:SF6">
    <property type="entry name" value="DNA REPLICATION PROTEIN DNAD"/>
    <property type="match status" value="1"/>
</dbReference>
<gene>
    <name evidence="5" type="ORF">QUW46_03255</name>
</gene>
<feature type="region of interest" description="Disordered" evidence="2">
    <location>
        <begin position="199"/>
        <end position="236"/>
    </location>
</feature>
<accession>A0ABT7VLI4</accession>
<evidence type="ECO:0000259" key="3">
    <source>
        <dbReference type="Pfam" id="PF07261"/>
    </source>
</evidence>
<comment type="caution">
    <text evidence="5">The sequence shown here is derived from an EMBL/GenBank/DDBJ whole genome shotgun (WGS) entry which is preliminary data.</text>
</comment>
<organism evidence="5 6">
    <name type="scientific">Limosilactobacillus panis</name>
    <dbReference type="NCBI Taxonomy" id="47493"/>
    <lineage>
        <taxon>Bacteria</taxon>
        <taxon>Bacillati</taxon>
        <taxon>Bacillota</taxon>
        <taxon>Bacilli</taxon>
        <taxon>Lactobacillales</taxon>
        <taxon>Lactobacillaceae</taxon>
        <taxon>Limosilactobacillus</taxon>
    </lineage>
</organism>
<keyword evidence="6" id="KW-1185">Reference proteome</keyword>
<dbReference type="Gene3D" id="1.10.10.10">
    <property type="entry name" value="Winged helix-like DNA-binding domain superfamily/Winged helix DNA-binding domain"/>
    <property type="match status" value="1"/>
</dbReference>
<feature type="domain" description="DnaD N-terminal" evidence="4">
    <location>
        <begin position="17"/>
        <end position="114"/>
    </location>
</feature>
<evidence type="ECO:0000256" key="2">
    <source>
        <dbReference type="SAM" id="MobiDB-lite"/>
    </source>
</evidence>
<dbReference type="InterPro" id="IPR036388">
    <property type="entry name" value="WH-like_DNA-bd_sf"/>
</dbReference>
<dbReference type="NCBIfam" id="TIGR01446">
    <property type="entry name" value="DnaD_dom"/>
    <property type="match status" value="1"/>
</dbReference>
<dbReference type="InterPro" id="IPR053843">
    <property type="entry name" value="DnaD_N"/>
</dbReference>
<reference evidence="5 6" key="1">
    <citation type="submission" date="2023-06" db="EMBL/GenBank/DDBJ databases">
        <title>Identification and characterization of horizontal gene transfer across gut microbiota members of farm animals based on homology search.</title>
        <authorList>
            <person name="Schwarzerova J."/>
            <person name="Nykrynova M."/>
            <person name="Jureckova K."/>
            <person name="Cejkova D."/>
            <person name="Rychlik I."/>
        </authorList>
    </citation>
    <scope>NUCLEOTIDE SEQUENCE [LARGE SCALE GENOMIC DNA]</scope>
    <source>
        <strain evidence="5 6">105_WCHN</strain>
    </source>
</reference>
<evidence type="ECO:0000313" key="5">
    <source>
        <dbReference type="EMBL" id="MDM8333597.1"/>
    </source>
</evidence>
<dbReference type="PANTHER" id="PTHR37293">
    <property type="entry name" value="PHAGE REPLICATION PROTEIN-RELATED"/>
    <property type="match status" value="1"/>
</dbReference>
<dbReference type="RefSeq" id="WP_289559528.1">
    <property type="nucleotide sequence ID" value="NZ_JAUDEO010000012.1"/>
</dbReference>
<proteinExistence type="inferred from homology"/>
<dbReference type="InterPro" id="IPR034829">
    <property type="entry name" value="DnaD-like_sf"/>
</dbReference>